<dbReference type="Gene3D" id="1.10.3210.10">
    <property type="entry name" value="Hypothetical protein af1432"/>
    <property type="match status" value="1"/>
</dbReference>
<reference evidence="2" key="1">
    <citation type="submission" date="2020-05" db="EMBL/GenBank/DDBJ databases">
        <title>Mycena genomes resolve the evolution of fungal bioluminescence.</title>
        <authorList>
            <person name="Tsai I.J."/>
        </authorList>
    </citation>
    <scope>NUCLEOTIDE SEQUENCE</scope>
    <source>
        <strain evidence="2">160909Yilan</strain>
    </source>
</reference>
<dbReference type="InterPro" id="IPR050135">
    <property type="entry name" value="dGTPase-like"/>
</dbReference>
<dbReference type="AlphaFoldDB" id="A0A8H6YA48"/>
<feature type="compositionally biased region" description="Polar residues" evidence="1">
    <location>
        <begin position="217"/>
        <end position="230"/>
    </location>
</feature>
<evidence type="ECO:0000313" key="2">
    <source>
        <dbReference type="EMBL" id="KAF7354636.1"/>
    </source>
</evidence>
<feature type="compositionally biased region" description="Acidic residues" evidence="1">
    <location>
        <begin position="255"/>
        <end position="264"/>
    </location>
</feature>
<protein>
    <submittedName>
        <fullName evidence="2">Uncharacterized protein</fullName>
    </submittedName>
</protein>
<proteinExistence type="predicted"/>
<dbReference type="Gene3D" id="3.30.70.2760">
    <property type="match status" value="1"/>
</dbReference>
<dbReference type="SUPFAM" id="SSF109604">
    <property type="entry name" value="HD-domain/PDEase-like"/>
    <property type="match status" value="1"/>
</dbReference>
<keyword evidence="3" id="KW-1185">Reference proteome</keyword>
<dbReference type="Proteomes" id="UP000623467">
    <property type="component" value="Unassembled WGS sequence"/>
</dbReference>
<evidence type="ECO:0000313" key="3">
    <source>
        <dbReference type="Proteomes" id="UP000623467"/>
    </source>
</evidence>
<evidence type="ECO:0000256" key="1">
    <source>
        <dbReference type="SAM" id="MobiDB-lite"/>
    </source>
</evidence>
<dbReference type="PANTHER" id="PTHR11373">
    <property type="entry name" value="DEOXYNUCLEOSIDE TRIPHOSPHATE TRIPHOSPHOHYDROLASE"/>
    <property type="match status" value="1"/>
</dbReference>
<sequence length="271" mass="31194">MIYNHKTAKAIEYMIVDALILAEPYLKIAEKVWQPKKFLYLTDDIMQRIESGDEPELAGARAIFDRVRLRDLYKFVDSQVVEWDKREAVRQFITRERIVDEARRLAADDHETLDLTELTPESVIVDHATIHFGMKERNPVEFVKFYSKRNPGKCAHAGKNDSSTLKPAMFAEVNMTIFSKHPQYVGVVQAGYRALLKKEFSTTTVEPPSTPTRGHSRTASLNSISENSFTKVPINYGSPTPNRHRKSLKRRRDDDSLESLEDDDRQPKRPT</sequence>
<organism evidence="2 3">
    <name type="scientific">Mycena sanguinolenta</name>
    <dbReference type="NCBI Taxonomy" id="230812"/>
    <lineage>
        <taxon>Eukaryota</taxon>
        <taxon>Fungi</taxon>
        <taxon>Dikarya</taxon>
        <taxon>Basidiomycota</taxon>
        <taxon>Agaricomycotina</taxon>
        <taxon>Agaricomycetes</taxon>
        <taxon>Agaricomycetidae</taxon>
        <taxon>Agaricales</taxon>
        <taxon>Marasmiineae</taxon>
        <taxon>Mycenaceae</taxon>
        <taxon>Mycena</taxon>
    </lineage>
</organism>
<dbReference type="PANTHER" id="PTHR11373:SF4">
    <property type="entry name" value="DEOXYNUCLEOSIDE TRIPHOSPHATE TRIPHOSPHOHYDROLASE SAMHD1"/>
    <property type="match status" value="1"/>
</dbReference>
<dbReference type="GO" id="GO:0005634">
    <property type="term" value="C:nucleus"/>
    <property type="evidence" value="ECO:0007669"/>
    <property type="project" value="TreeGrafter"/>
</dbReference>
<gene>
    <name evidence="2" type="ORF">MSAN_01377100</name>
</gene>
<comment type="caution">
    <text evidence="2">The sequence shown here is derived from an EMBL/GenBank/DDBJ whole genome shotgun (WGS) entry which is preliminary data.</text>
</comment>
<name>A0A8H6YA48_9AGAR</name>
<dbReference type="OrthoDB" id="9991235at2759"/>
<dbReference type="GO" id="GO:0008832">
    <property type="term" value="F:dGTPase activity"/>
    <property type="evidence" value="ECO:0007669"/>
    <property type="project" value="TreeGrafter"/>
</dbReference>
<accession>A0A8H6YA48</accession>
<dbReference type="EMBL" id="JACAZH010000011">
    <property type="protein sequence ID" value="KAF7354636.1"/>
    <property type="molecule type" value="Genomic_DNA"/>
</dbReference>
<feature type="region of interest" description="Disordered" evidence="1">
    <location>
        <begin position="201"/>
        <end position="271"/>
    </location>
</feature>
<dbReference type="GO" id="GO:0006203">
    <property type="term" value="P:dGTP catabolic process"/>
    <property type="evidence" value="ECO:0007669"/>
    <property type="project" value="TreeGrafter"/>
</dbReference>